<reference evidence="1 2" key="1">
    <citation type="submission" date="2024-11" db="EMBL/GenBank/DDBJ databases">
        <title>A near-complete genome assembly of Cinchona calisaya.</title>
        <authorList>
            <person name="Lian D.C."/>
            <person name="Zhao X.W."/>
            <person name="Wei L."/>
        </authorList>
    </citation>
    <scope>NUCLEOTIDE SEQUENCE [LARGE SCALE GENOMIC DNA]</scope>
    <source>
        <tissue evidence="1">Nenye</tissue>
    </source>
</reference>
<sequence length="158" mass="18091">MIPEADIIDSLSETDSIERTPHPRAVLNDILHDFLKILPNVGVADEAAQPIHSLKICQKRIRKRKNYTITRIILTRQALRALNQSSLPNSHLIVSSDWNLFTKGFSMNGFAWKLKQLRFMFDNPIEDSMGQWVESLEVNADEDHYYLIKGLVSLALMS</sequence>
<evidence type="ECO:0000313" key="2">
    <source>
        <dbReference type="Proteomes" id="UP001630127"/>
    </source>
</evidence>
<keyword evidence="2" id="KW-1185">Reference proteome</keyword>
<dbReference type="AlphaFoldDB" id="A0ABD2Z2S8"/>
<dbReference type="EMBL" id="JBJUIK010000011">
    <property type="protein sequence ID" value="KAL3513424.1"/>
    <property type="molecule type" value="Genomic_DNA"/>
</dbReference>
<evidence type="ECO:0000313" key="1">
    <source>
        <dbReference type="EMBL" id="KAL3513424.1"/>
    </source>
</evidence>
<accession>A0ABD2Z2S8</accession>
<comment type="caution">
    <text evidence="1">The sequence shown here is derived from an EMBL/GenBank/DDBJ whole genome shotgun (WGS) entry which is preliminary data.</text>
</comment>
<organism evidence="1 2">
    <name type="scientific">Cinchona calisaya</name>
    <dbReference type="NCBI Taxonomy" id="153742"/>
    <lineage>
        <taxon>Eukaryota</taxon>
        <taxon>Viridiplantae</taxon>
        <taxon>Streptophyta</taxon>
        <taxon>Embryophyta</taxon>
        <taxon>Tracheophyta</taxon>
        <taxon>Spermatophyta</taxon>
        <taxon>Magnoliopsida</taxon>
        <taxon>eudicotyledons</taxon>
        <taxon>Gunneridae</taxon>
        <taxon>Pentapetalae</taxon>
        <taxon>asterids</taxon>
        <taxon>lamiids</taxon>
        <taxon>Gentianales</taxon>
        <taxon>Rubiaceae</taxon>
        <taxon>Cinchonoideae</taxon>
        <taxon>Cinchoneae</taxon>
        <taxon>Cinchona</taxon>
    </lineage>
</organism>
<dbReference type="Proteomes" id="UP001630127">
    <property type="component" value="Unassembled WGS sequence"/>
</dbReference>
<protein>
    <submittedName>
        <fullName evidence="1">Uncharacterized protein</fullName>
    </submittedName>
</protein>
<gene>
    <name evidence="1" type="ORF">ACH5RR_026141</name>
</gene>
<proteinExistence type="predicted"/>
<name>A0ABD2Z2S8_9GENT</name>